<gene>
    <name evidence="1" type="ORF">QM524_05465</name>
</gene>
<protein>
    <submittedName>
        <fullName evidence="1">Thiol-disulfide oxidoreductase DCC family protein</fullName>
    </submittedName>
</protein>
<dbReference type="RefSeq" id="WP_283343808.1">
    <property type="nucleotide sequence ID" value="NZ_JASHIF010000004.1"/>
</dbReference>
<comment type="caution">
    <text evidence="1">The sequence shown here is derived from an EMBL/GenBank/DDBJ whole genome shotgun (WGS) entry which is preliminary data.</text>
</comment>
<name>A0ABT6Y505_9BACT</name>
<sequence>MKEEALKQYSYDLILFDGVCNFCNSSINFVIDHDSQKRFKFASLQSEVGQQYLAQFSRNKKDFDSVLLVKNGRVFEKSDAALHIARHLDGAWKSLYFLRWVPRVVRDMIYDLVAKNRYRIFGKSDACRLPNPELRERFLA</sequence>
<dbReference type="InterPro" id="IPR007263">
    <property type="entry name" value="DCC1-like"/>
</dbReference>
<accession>A0ABT6Y505</accession>
<organism evidence="1 2">
    <name type="scientific">Flectobacillus roseus</name>
    <dbReference type="NCBI Taxonomy" id="502259"/>
    <lineage>
        <taxon>Bacteria</taxon>
        <taxon>Pseudomonadati</taxon>
        <taxon>Bacteroidota</taxon>
        <taxon>Cytophagia</taxon>
        <taxon>Cytophagales</taxon>
        <taxon>Flectobacillaceae</taxon>
        <taxon>Flectobacillus</taxon>
    </lineage>
</organism>
<evidence type="ECO:0000313" key="2">
    <source>
        <dbReference type="Proteomes" id="UP001236507"/>
    </source>
</evidence>
<dbReference type="Proteomes" id="UP001236507">
    <property type="component" value="Unassembled WGS sequence"/>
</dbReference>
<proteinExistence type="predicted"/>
<reference evidence="1 2" key="1">
    <citation type="submission" date="2023-05" db="EMBL/GenBank/DDBJ databases">
        <title>Novel species of genus Flectobacillus isolated from stream in China.</title>
        <authorList>
            <person name="Lu H."/>
        </authorList>
    </citation>
    <scope>NUCLEOTIDE SEQUENCE [LARGE SCALE GENOMIC DNA]</scope>
    <source>
        <strain evidence="1 2">KCTC 42575</strain>
    </source>
</reference>
<dbReference type="PANTHER" id="PTHR33639">
    <property type="entry name" value="THIOL-DISULFIDE OXIDOREDUCTASE DCC"/>
    <property type="match status" value="1"/>
</dbReference>
<dbReference type="EMBL" id="JASHIF010000004">
    <property type="protein sequence ID" value="MDI9858648.1"/>
    <property type="molecule type" value="Genomic_DNA"/>
</dbReference>
<keyword evidence="2" id="KW-1185">Reference proteome</keyword>
<dbReference type="PANTHER" id="PTHR33639:SF2">
    <property type="entry name" value="DUF393 DOMAIN-CONTAINING PROTEIN"/>
    <property type="match status" value="1"/>
</dbReference>
<dbReference type="InterPro" id="IPR052927">
    <property type="entry name" value="DCC_oxidoreductase"/>
</dbReference>
<evidence type="ECO:0000313" key="1">
    <source>
        <dbReference type="EMBL" id="MDI9858648.1"/>
    </source>
</evidence>
<dbReference type="Pfam" id="PF04134">
    <property type="entry name" value="DCC1-like"/>
    <property type="match status" value="1"/>
</dbReference>